<dbReference type="SUPFAM" id="SSF55083">
    <property type="entry name" value="6-hydroxymethyl-7,8-dihydropterin pyrophosphokinase, HPPK"/>
    <property type="match status" value="1"/>
</dbReference>
<dbReference type="Pfam" id="PF01288">
    <property type="entry name" value="HPPK"/>
    <property type="match status" value="1"/>
</dbReference>
<dbReference type="InterPro" id="IPR035907">
    <property type="entry name" value="Hppk_sf"/>
</dbReference>
<organism evidence="14 15">
    <name type="scientific">Rikenella microfusus</name>
    <dbReference type="NCBI Taxonomy" id="28139"/>
    <lineage>
        <taxon>Bacteria</taxon>
        <taxon>Pseudomonadati</taxon>
        <taxon>Bacteroidota</taxon>
        <taxon>Bacteroidia</taxon>
        <taxon>Bacteroidales</taxon>
        <taxon>Rikenellaceae</taxon>
        <taxon>Rikenella</taxon>
    </lineage>
</organism>
<dbReference type="GO" id="GO:0003848">
    <property type="term" value="F:2-amino-4-hydroxy-6-hydroxymethyldihydropteridine diphosphokinase activity"/>
    <property type="evidence" value="ECO:0007669"/>
    <property type="project" value="UniProtKB-EC"/>
</dbReference>
<sequence>MLLLGGNLGDRAAVLAAARSRIAAAVGPLLLVSREYETEPWGAFADGEKRQPFMNQAVVAETDAAPEEVLDIIQQIERELGRPEHRPEYGAAGERIYRCRTIDIDILFYDSEIIDTERLKVPHPRFAERLFALEPAAEIRPGYVHPGLKISLKELFNSILLGDSQ</sequence>
<evidence type="ECO:0000256" key="5">
    <source>
        <dbReference type="ARBA" id="ARBA00022679"/>
    </source>
</evidence>
<evidence type="ECO:0000313" key="14">
    <source>
        <dbReference type="EMBL" id="SUE33038.1"/>
    </source>
</evidence>
<evidence type="ECO:0000256" key="3">
    <source>
        <dbReference type="ARBA" id="ARBA00013253"/>
    </source>
</evidence>
<dbReference type="NCBIfam" id="TIGR01498">
    <property type="entry name" value="folK"/>
    <property type="match status" value="1"/>
</dbReference>
<keyword evidence="8" id="KW-0067">ATP-binding</keyword>
<evidence type="ECO:0000256" key="7">
    <source>
        <dbReference type="ARBA" id="ARBA00022777"/>
    </source>
</evidence>
<dbReference type="GO" id="GO:0016301">
    <property type="term" value="F:kinase activity"/>
    <property type="evidence" value="ECO:0007669"/>
    <property type="project" value="UniProtKB-KW"/>
</dbReference>
<evidence type="ECO:0000256" key="4">
    <source>
        <dbReference type="ARBA" id="ARBA00016218"/>
    </source>
</evidence>
<dbReference type="GO" id="GO:0005524">
    <property type="term" value="F:ATP binding"/>
    <property type="evidence" value="ECO:0007669"/>
    <property type="project" value="UniProtKB-KW"/>
</dbReference>
<accession>A0A379MN57</accession>
<dbReference type="PANTHER" id="PTHR43071:SF1">
    <property type="entry name" value="2-AMINO-4-HYDROXY-6-HYDROXYMETHYLDIHYDROPTERIDINE PYROPHOSPHOKINASE"/>
    <property type="match status" value="1"/>
</dbReference>
<dbReference type="PANTHER" id="PTHR43071">
    <property type="entry name" value="2-AMINO-4-HYDROXY-6-HYDROXYMETHYLDIHYDROPTERIDINE PYROPHOSPHOKINASE"/>
    <property type="match status" value="1"/>
</dbReference>
<feature type="domain" description="7,8-dihydro-6-hydroxymethylpterin-pyrophosphokinase" evidence="13">
    <location>
        <begin position="2"/>
        <end position="141"/>
    </location>
</feature>
<evidence type="ECO:0000256" key="8">
    <source>
        <dbReference type="ARBA" id="ARBA00022840"/>
    </source>
</evidence>
<dbReference type="STRING" id="880526.GCA_000427365_01209"/>
<comment type="pathway">
    <text evidence="1">Cofactor biosynthesis; tetrahydrofolate biosynthesis; 2-amino-4-hydroxy-6-hydroxymethyl-7,8-dihydropteridine diphosphate from 7,8-dihydroneopterin triphosphate: step 4/4.</text>
</comment>
<evidence type="ECO:0000259" key="13">
    <source>
        <dbReference type="Pfam" id="PF01288"/>
    </source>
</evidence>
<dbReference type="UniPathway" id="UPA00077">
    <property type="reaction ID" value="UER00155"/>
</dbReference>
<evidence type="ECO:0000256" key="2">
    <source>
        <dbReference type="ARBA" id="ARBA00005810"/>
    </source>
</evidence>
<gene>
    <name evidence="14" type="primary">sulD</name>
    <name evidence="14" type="ORF">NCTC11190_00233</name>
</gene>
<comment type="similarity">
    <text evidence="2">Belongs to the HPPK family.</text>
</comment>
<dbReference type="CDD" id="cd00483">
    <property type="entry name" value="HPPK"/>
    <property type="match status" value="1"/>
</dbReference>
<dbReference type="Proteomes" id="UP000255233">
    <property type="component" value="Unassembled WGS sequence"/>
</dbReference>
<dbReference type="AlphaFoldDB" id="A0A379MN57"/>
<evidence type="ECO:0000313" key="15">
    <source>
        <dbReference type="Proteomes" id="UP000255233"/>
    </source>
</evidence>
<evidence type="ECO:0000256" key="11">
    <source>
        <dbReference type="ARBA" id="ARBA00029766"/>
    </source>
</evidence>
<comment type="function">
    <text evidence="10">Catalyzes the transfer of pyrophosphate from adenosine triphosphate (ATP) to 6-hydroxymethyl-7,8-dihydropterin, an enzymatic step in folate biosynthesis pathway.</text>
</comment>
<reference evidence="14 15" key="1">
    <citation type="submission" date="2018-06" db="EMBL/GenBank/DDBJ databases">
        <authorList>
            <consortium name="Pathogen Informatics"/>
            <person name="Doyle S."/>
        </authorList>
    </citation>
    <scope>NUCLEOTIDE SEQUENCE [LARGE SCALE GENOMIC DNA]</scope>
    <source>
        <strain evidence="14 15">NCTC11190</strain>
    </source>
</reference>
<keyword evidence="9" id="KW-0289">Folate biosynthesis</keyword>
<evidence type="ECO:0000256" key="12">
    <source>
        <dbReference type="ARBA" id="ARBA00033413"/>
    </source>
</evidence>
<evidence type="ECO:0000256" key="10">
    <source>
        <dbReference type="ARBA" id="ARBA00029409"/>
    </source>
</evidence>
<proteinExistence type="inferred from homology"/>
<dbReference type="Gene3D" id="3.30.70.560">
    <property type="entry name" value="7,8-Dihydro-6-hydroxymethylpterin-pyrophosphokinase HPPK"/>
    <property type="match status" value="1"/>
</dbReference>
<evidence type="ECO:0000256" key="6">
    <source>
        <dbReference type="ARBA" id="ARBA00022741"/>
    </source>
</evidence>
<dbReference type="GO" id="GO:0046656">
    <property type="term" value="P:folic acid biosynthetic process"/>
    <property type="evidence" value="ECO:0007669"/>
    <property type="project" value="UniProtKB-KW"/>
</dbReference>
<evidence type="ECO:0000256" key="1">
    <source>
        <dbReference type="ARBA" id="ARBA00005051"/>
    </source>
</evidence>
<keyword evidence="15" id="KW-1185">Reference proteome</keyword>
<dbReference type="InterPro" id="IPR000550">
    <property type="entry name" value="Hppk"/>
</dbReference>
<keyword evidence="6" id="KW-0547">Nucleotide-binding</keyword>
<protein>
    <recommendedName>
        <fullName evidence="4">2-amino-4-hydroxy-6-hydroxymethyldihydropteridine pyrophosphokinase</fullName>
        <ecNumber evidence="3">2.7.6.3</ecNumber>
    </recommendedName>
    <alternativeName>
        <fullName evidence="11">6-hydroxymethyl-7,8-dihydropterin pyrophosphokinase</fullName>
    </alternativeName>
    <alternativeName>
        <fullName evidence="12">7,8-dihydro-6-hydroxymethylpterin-pyrophosphokinase</fullName>
    </alternativeName>
</protein>
<keyword evidence="7" id="KW-0418">Kinase</keyword>
<dbReference type="GO" id="GO:0046654">
    <property type="term" value="P:tetrahydrofolate biosynthetic process"/>
    <property type="evidence" value="ECO:0007669"/>
    <property type="project" value="UniProtKB-UniPathway"/>
</dbReference>
<dbReference type="EC" id="2.7.6.3" evidence="3"/>
<keyword evidence="5" id="KW-0808">Transferase</keyword>
<evidence type="ECO:0000256" key="9">
    <source>
        <dbReference type="ARBA" id="ARBA00022909"/>
    </source>
</evidence>
<name>A0A379MN57_9BACT</name>
<dbReference type="EMBL" id="UGVL01000001">
    <property type="protein sequence ID" value="SUE33038.1"/>
    <property type="molecule type" value="Genomic_DNA"/>
</dbReference>